<dbReference type="Pfam" id="PF00022">
    <property type="entry name" value="Actin"/>
    <property type="match status" value="1"/>
</dbReference>
<dbReference type="InParanoid" id="A0A078AS62"/>
<evidence type="ECO:0000256" key="1">
    <source>
        <dbReference type="ARBA" id="ARBA00004245"/>
    </source>
</evidence>
<evidence type="ECO:0000256" key="10">
    <source>
        <dbReference type="RuleBase" id="RU000487"/>
    </source>
</evidence>
<dbReference type="Proteomes" id="UP000039865">
    <property type="component" value="Unassembled WGS sequence"/>
</dbReference>
<keyword evidence="8" id="KW-0206">Cytoskeleton</keyword>
<dbReference type="InterPro" id="IPR043129">
    <property type="entry name" value="ATPase_NBD"/>
</dbReference>
<dbReference type="GO" id="GO:0005524">
    <property type="term" value="F:ATP binding"/>
    <property type="evidence" value="ECO:0007669"/>
    <property type="project" value="UniProtKB-KW"/>
</dbReference>
<sequence length="378" mass="43781">MDEEVSAIVIDNGSRNLRIGYAGDEIPRQILQNIVRRRKMSKFMTNYSQEQKDVYYCDENKENKALFTNSYPIERGVIKHWEDQEQIWSYAVRSVLKTQFEDHPLLMTEIPVTSKQYREKITQIVFEQFNVPCFYLSQSSVLSLYASGRTSGLVVDSGETHTTFSPIHEGYQFYYATQKVNLGGRDLTQYILKELNQKGSYRFNMESDEETINEIKEKNCYVVLDYEEYESQQRQANFNSKPYELPDGKVIQVNGFKAKAPEILFNPAIAKINLNGMHQYSLDTILACEQEYRKDVYQNIILSGGNTLFEGIGERMCIEMRQIASSTQKVKILAPPERKYSAWQGASILSALSTFQTMWINKQEYDESGPAVIHRKCF</sequence>
<dbReference type="SUPFAM" id="SSF53067">
    <property type="entry name" value="Actin-like ATPase domain"/>
    <property type="match status" value="2"/>
</dbReference>
<evidence type="ECO:0000256" key="4">
    <source>
        <dbReference type="ARBA" id="ARBA00022490"/>
    </source>
</evidence>
<keyword evidence="7" id="KW-0067">ATP-binding</keyword>
<protein>
    <recommendedName>
        <fullName evidence="3">Actin, cytoplasmic</fullName>
    </recommendedName>
</protein>
<dbReference type="FunFam" id="3.30.420.40:FF:000058">
    <property type="entry name" value="Putative actin-related protein 5"/>
    <property type="match status" value="1"/>
</dbReference>
<evidence type="ECO:0000256" key="8">
    <source>
        <dbReference type="ARBA" id="ARBA00023212"/>
    </source>
</evidence>
<keyword evidence="4" id="KW-0963">Cytoplasm</keyword>
<keyword evidence="5" id="KW-0547">Nucleotide-binding</keyword>
<dbReference type="PANTHER" id="PTHR11937">
    <property type="entry name" value="ACTIN"/>
    <property type="match status" value="1"/>
</dbReference>
<dbReference type="GO" id="GO:0005856">
    <property type="term" value="C:cytoskeleton"/>
    <property type="evidence" value="ECO:0007669"/>
    <property type="project" value="UniProtKB-SubCell"/>
</dbReference>
<dbReference type="FunFam" id="3.30.420.40:FF:000050">
    <property type="entry name" value="Actin, alpha skeletal muscle"/>
    <property type="match status" value="1"/>
</dbReference>
<comment type="similarity">
    <text evidence="2 10">Belongs to the actin family.</text>
</comment>
<dbReference type="OrthoDB" id="5132116at2759"/>
<name>A0A078AS62_STYLE</name>
<evidence type="ECO:0000313" key="11">
    <source>
        <dbReference type="EMBL" id="CDW84057.1"/>
    </source>
</evidence>
<reference evidence="11 12" key="1">
    <citation type="submission" date="2014-06" db="EMBL/GenBank/DDBJ databases">
        <authorList>
            <person name="Swart Estienne"/>
        </authorList>
    </citation>
    <scope>NUCLEOTIDE SEQUENCE [LARGE SCALE GENOMIC DNA]</scope>
    <source>
        <strain evidence="11 12">130c</strain>
    </source>
</reference>
<evidence type="ECO:0000313" key="12">
    <source>
        <dbReference type="Proteomes" id="UP000039865"/>
    </source>
</evidence>
<dbReference type="GO" id="GO:0016787">
    <property type="term" value="F:hydrolase activity"/>
    <property type="evidence" value="ECO:0007669"/>
    <property type="project" value="UniProtKB-KW"/>
</dbReference>
<keyword evidence="12" id="KW-1185">Reference proteome</keyword>
<dbReference type="Gene3D" id="3.90.640.10">
    <property type="entry name" value="Actin, Chain A, domain 4"/>
    <property type="match status" value="1"/>
</dbReference>
<keyword evidence="6" id="KW-0378">Hydrolase</keyword>
<evidence type="ECO:0000256" key="3">
    <source>
        <dbReference type="ARBA" id="ARBA00020098"/>
    </source>
</evidence>
<comment type="subcellular location">
    <subcellularLocation>
        <location evidence="1">Cytoplasm</location>
        <location evidence="1">Cytoskeleton</location>
    </subcellularLocation>
</comment>
<dbReference type="EMBL" id="CCKQ01012440">
    <property type="protein sequence ID" value="CDW84057.1"/>
    <property type="molecule type" value="Genomic_DNA"/>
</dbReference>
<dbReference type="AlphaFoldDB" id="A0A078AS62"/>
<dbReference type="PRINTS" id="PR00190">
    <property type="entry name" value="ACTIN"/>
</dbReference>
<dbReference type="Gene3D" id="3.30.420.40">
    <property type="match status" value="2"/>
</dbReference>
<gene>
    <name evidence="11" type="primary">Contig12325.g13159</name>
    <name evidence="11" type="ORF">STYLEM_13114</name>
</gene>
<comment type="catalytic activity">
    <reaction evidence="9">
        <text>ATP + H2O = ADP + phosphate + H(+)</text>
        <dbReference type="Rhea" id="RHEA:13065"/>
        <dbReference type="ChEBI" id="CHEBI:15377"/>
        <dbReference type="ChEBI" id="CHEBI:15378"/>
        <dbReference type="ChEBI" id="CHEBI:30616"/>
        <dbReference type="ChEBI" id="CHEBI:43474"/>
        <dbReference type="ChEBI" id="CHEBI:456216"/>
    </reaction>
</comment>
<evidence type="ECO:0000256" key="2">
    <source>
        <dbReference type="ARBA" id="ARBA00006752"/>
    </source>
</evidence>
<evidence type="ECO:0000256" key="5">
    <source>
        <dbReference type="ARBA" id="ARBA00022741"/>
    </source>
</evidence>
<evidence type="ECO:0000256" key="7">
    <source>
        <dbReference type="ARBA" id="ARBA00022840"/>
    </source>
</evidence>
<proteinExistence type="inferred from homology"/>
<evidence type="ECO:0000256" key="6">
    <source>
        <dbReference type="ARBA" id="ARBA00022801"/>
    </source>
</evidence>
<dbReference type="InterPro" id="IPR004000">
    <property type="entry name" value="Actin"/>
</dbReference>
<accession>A0A078AS62</accession>
<evidence type="ECO:0000256" key="9">
    <source>
        <dbReference type="ARBA" id="ARBA00049360"/>
    </source>
</evidence>
<dbReference type="SMART" id="SM00268">
    <property type="entry name" value="ACTIN"/>
    <property type="match status" value="1"/>
</dbReference>
<organism evidence="11 12">
    <name type="scientific">Stylonychia lemnae</name>
    <name type="common">Ciliate</name>
    <dbReference type="NCBI Taxonomy" id="5949"/>
    <lineage>
        <taxon>Eukaryota</taxon>
        <taxon>Sar</taxon>
        <taxon>Alveolata</taxon>
        <taxon>Ciliophora</taxon>
        <taxon>Intramacronucleata</taxon>
        <taxon>Spirotrichea</taxon>
        <taxon>Stichotrichia</taxon>
        <taxon>Sporadotrichida</taxon>
        <taxon>Oxytrichidae</taxon>
        <taxon>Stylonychinae</taxon>
        <taxon>Stylonychia</taxon>
    </lineage>
</organism>